<name>A0A1C4UEA3_9ACTN</name>
<dbReference type="RefSeq" id="WP_244167520.1">
    <property type="nucleotide sequence ID" value="NZ_FMCS01000001.1"/>
</dbReference>
<evidence type="ECO:0008006" key="3">
    <source>
        <dbReference type="Google" id="ProtNLM"/>
    </source>
</evidence>
<gene>
    <name evidence="1" type="ORF">GA0070214_101604</name>
</gene>
<protein>
    <recommendedName>
        <fullName evidence="3">Protein phosphatase 2C</fullName>
    </recommendedName>
</protein>
<dbReference type="Proteomes" id="UP000199629">
    <property type="component" value="Unassembled WGS sequence"/>
</dbReference>
<proteinExistence type="predicted"/>
<organism evidence="1 2">
    <name type="scientific">Micromonospora chaiyaphumensis</name>
    <dbReference type="NCBI Taxonomy" id="307119"/>
    <lineage>
        <taxon>Bacteria</taxon>
        <taxon>Bacillati</taxon>
        <taxon>Actinomycetota</taxon>
        <taxon>Actinomycetes</taxon>
        <taxon>Micromonosporales</taxon>
        <taxon>Micromonosporaceae</taxon>
        <taxon>Micromonospora</taxon>
    </lineage>
</organism>
<reference evidence="2" key="1">
    <citation type="submission" date="2016-06" db="EMBL/GenBank/DDBJ databases">
        <authorList>
            <person name="Varghese N."/>
            <person name="Submissions Spin"/>
        </authorList>
    </citation>
    <scope>NUCLEOTIDE SEQUENCE [LARGE SCALE GENOMIC DNA]</scope>
    <source>
        <strain evidence="2">DSM 45246</strain>
    </source>
</reference>
<accession>A0A1C4UEA3</accession>
<evidence type="ECO:0000313" key="2">
    <source>
        <dbReference type="Proteomes" id="UP000199629"/>
    </source>
</evidence>
<evidence type="ECO:0000313" key="1">
    <source>
        <dbReference type="EMBL" id="SCE70004.1"/>
    </source>
</evidence>
<dbReference type="EMBL" id="FMCS01000001">
    <property type="protein sequence ID" value="SCE70004.1"/>
    <property type="molecule type" value="Genomic_DNA"/>
</dbReference>
<keyword evidence="2" id="KW-1185">Reference proteome</keyword>
<sequence>MRVSMATSAGTAGRPNEDFAGAVPGAAVLLDGAGIPGTESLCSHGVAWYTHRLGGALLGRLSRDDGRDLAAILAAAIAEIATEHGGTCDIADPGSPQATVAIVRARRGRLDHLLLADSFLVLDQTGGGPRVVTDGREVAARRACSAPLAGVPEGTPGYDRVRAACARALRARRNRPGGYWIAKDDPHAAEEAVTGSRPLPGLAGVALLSNGASRLVSPYGVTDWPGVLDLLAAGGPDEVVRRVRRAEAAIGTGPTAPVPDDATVVHCTDLARWKVGDASGPAAKR</sequence>
<dbReference type="AlphaFoldDB" id="A0A1C4UEA3"/>